<dbReference type="EMBL" id="SGKU01000021">
    <property type="protein sequence ID" value="NFA42716.1"/>
    <property type="molecule type" value="Genomic_DNA"/>
</dbReference>
<gene>
    <name evidence="1" type="ORF">EXM65_09055</name>
</gene>
<name>A0A6M0SQR9_CLOBO</name>
<evidence type="ECO:0000313" key="1">
    <source>
        <dbReference type="EMBL" id="NFA42716.1"/>
    </source>
</evidence>
<sequence>MNNIQELKEQLKKGTFYYHKFGLLVKGKVNIVLQNSETTLNVSFVGGIVDVYMDKIKLIRRPGNIIASFKWCYQLKNEYDDLIGYIGKVEE</sequence>
<dbReference type="AlphaFoldDB" id="A0A6M0SQR9"/>
<protein>
    <submittedName>
        <fullName evidence="1">Uncharacterized protein</fullName>
    </submittedName>
</protein>
<comment type="caution">
    <text evidence="1">The sequence shown here is derived from an EMBL/GenBank/DDBJ whole genome shotgun (WGS) entry which is preliminary data.</text>
</comment>
<organism evidence="1 2">
    <name type="scientific">Clostridium botulinum</name>
    <dbReference type="NCBI Taxonomy" id="1491"/>
    <lineage>
        <taxon>Bacteria</taxon>
        <taxon>Bacillati</taxon>
        <taxon>Bacillota</taxon>
        <taxon>Clostridia</taxon>
        <taxon>Eubacteriales</taxon>
        <taxon>Clostridiaceae</taxon>
        <taxon>Clostridium</taxon>
    </lineage>
</organism>
<reference evidence="1 2" key="1">
    <citation type="submission" date="2019-02" db="EMBL/GenBank/DDBJ databases">
        <title>Genome sequencing of Clostridium botulinum clinical isolates.</title>
        <authorList>
            <person name="Brunt J."/>
            <person name="Van Vliet A.H.M."/>
            <person name="Stringer S.C."/>
            <person name="Grant K.A."/>
            <person name="Carter A.C."/>
            <person name="Peck M.W."/>
        </authorList>
    </citation>
    <scope>NUCLEOTIDE SEQUENCE [LARGE SCALE GENOMIC DNA]</scope>
    <source>
        <strain evidence="1 2">H113700579</strain>
    </source>
</reference>
<proteinExistence type="predicted"/>
<evidence type="ECO:0000313" key="2">
    <source>
        <dbReference type="Proteomes" id="UP000472355"/>
    </source>
</evidence>
<accession>A0A6M0SQR9</accession>
<dbReference type="Proteomes" id="UP000472355">
    <property type="component" value="Unassembled WGS sequence"/>
</dbReference>